<feature type="domain" description="RecX third three-helical" evidence="7">
    <location>
        <begin position="156"/>
        <end position="202"/>
    </location>
</feature>
<dbReference type="HAMAP" id="MF_01114">
    <property type="entry name" value="RecX"/>
    <property type="match status" value="1"/>
</dbReference>
<dbReference type="NCBIfam" id="NF010733">
    <property type="entry name" value="PRK14135.1"/>
    <property type="match status" value="1"/>
</dbReference>
<dbReference type="RefSeq" id="WP_194563681.1">
    <property type="nucleotide sequence ID" value="NZ_JADKPV010000009.1"/>
</dbReference>
<keyword evidence="4 5" id="KW-0963">Cytoplasm</keyword>
<dbReference type="InterPro" id="IPR036388">
    <property type="entry name" value="WH-like_DNA-bd_sf"/>
</dbReference>
<dbReference type="InterPro" id="IPR053926">
    <property type="entry name" value="RecX_HTH_1st"/>
</dbReference>
<protein>
    <recommendedName>
        <fullName evidence="3 5">Regulatory protein RecX</fullName>
    </recommendedName>
</protein>
<accession>A0A8J7G4R3</accession>
<name>A0A8J7G4R3_9BACL</name>
<reference evidence="9" key="1">
    <citation type="submission" date="2020-11" db="EMBL/GenBank/DDBJ databases">
        <title>Multidrug resistant novel bacterium Savagea serpentis sp. nov., isolated from the scats of a vine snake (Ahaetulla nasuta).</title>
        <authorList>
            <person name="Venkata Ramana V."/>
            <person name="Vikas Patil S."/>
            <person name="Yogita Lugani V."/>
        </authorList>
    </citation>
    <scope>NUCLEOTIDE SEQUENCE</scope>
    <source>
        <strain evidence="9">SN6</strain>
    </source>
</reference>
<keyword evidence="10" id="KW-1185">Reference proteome</keyword>
<dbReference type="PANTHER" id="PTHR33602:SF1">
    <property type="entry name" value="REGULATORY PROTEIN RECX FAMILY PROTEIN"/>
    <property type="match status" value="1"/>
</dbReference>
<evidence type="ECO:0000313" key="10">
    <source>
        <dbReference type="Proteomes" id="UP000622653"/>
    </source>
</evidence>
<comment type="similarity">
    <text evidence="2 5">Belongs to the RecX family.</text>
</comment>
<dbReference type="Gene3D" id="1.10.10.10">
    <property type="entry name" value="Winged helix-like DNA-binding domain superfamily/Winged helix DNA-binding domain"/>
    <property type="match status" value="4"/>
</dbReference>
<evidence type="ECO:0000259" key="6">
    <source>
        <dbReference type="Pfam" id="PF02631"/>
    </source>
</evidence>
<evidence type="ECO:0000256" key="1">
    <source>
        <dbReference type="ARBA" id="ARBA00004496"/>
    </source>
</evidence>
<dbReference type="Pfam" id="PF02631">
    <property type="entry name" value="RecX_HTH2"/>
    <property type="match status" value="1"/>
</dbReference>
<dbReference type="Pfam" id="PF21982">
    <property type="entry name" value="RecX_HTH1"/>
    <property type="match status" value="1"/>
</dbReference>
<dbReference type="GO" id="GO:0006282">
    <property type="term" value="P:regulation of DNA repair"/>
    <property type="evidence" value="ECO:0007669"/>
    <property type="project" value="UniProtKB-UniRule"/>
</dbReference>
<dbReference type="InterPro" id="IPR053924">
    <property type="entry name" value="RecX_HTH_2nd"/>
</dbReference>
<proteinExistence type="inferred from homology"/>
<evidence type="ECO:0000256" key="5">
    <source>
        <dbReference type="HAMAP-Rule" id="MF_01114"/>
    </source>
</evidence>
<evidence type="ECO:0000256" key="3">
    <source>
        <dbReference type="ARBA" id="ARBA00018111"/>
    </source>
</evidence>
<dbReference type="GO" id="GO:0005737">
    <property type="term" value="C:cytoplasm"/>
    <property type="evidence" value="ECO:0007669"/>
    <property type="project" value="UniProtKB-SubCell"/>
</dbReference>
<gene>
    <name evidence="5 9" type="primary">recX</name>
    <name evidence="9" type="ORF">IRY55_12570</name>
</gene>
<dbReference type="PANTHER" id="PTHR33602">
    <property type="entry name" value="REGULATORY PROTEIN RECX FAMILY PROTEIN"/>
    <property type="match status" value="1"/>
</dbReference>
<feature type="domain" description="RecX first three-helical" evidence="8">
    <location>
        <begin position="62"/>
        <end position="101"/>
    </location>
</feature>
<dbReference type="InterPro" id="IPR003783">
    <property type="entry name" value="Regulatory_RecX"/>
</dbReference>
<evidence type="ECO:0000256" key="4">
    <source>
        <dbReference type="ARBA" id="ARBA00022490"/>
    </source>
</evidence>
<dbReference type="Pfam" id="PF21981">
    <property type="entry name" value="RecX_HTH3"/>
    <property type="match status" value="2"/>
</dbReference>
<evidence type="ECO:0000313" key="9">
    <source>
        <dbReference type="EMBL" id="MBF4502195.1"/>
    </source>
</evidence>
<evidence type="ECO:0000259" key="8">
    <source>
        <dbReference type="Pfam" id="PF21982"/>
    </source>
</evidence>
<dbReference type="InterPro" id="IPR053925">
    <property type="entry name" value="RecX_HTH_3rd"/>
</dbReference>
<comment type="function">
    <text evidence="5">Modulates RecA activity.</text>
</comment>
<dbReference type="Proteomes" id="UP000622653">
    <property type="component" value="Unassembled WGS sequence"/>
</dbReference>
<comment type="subcellular location">
    <subcellularLocation>
        <location evidence="1 5">Cytoplasm</location>
    </subcellularLocation>
</comment>
<sequence>MAVITKITQQKRDSERFNIFLDGEYSFSVHESVLVQFGLTKGMELDDWALGELQYENEINKAFNRALHFLSFRMRSEKEIVDKLKKEEYGEAVILEAIVKLKRLNFVNDEQFAEAFMKTKIQTTKLGPQALKREMNQKGIARDIQDDLLSTYNEAEQFEIAKDLAEKVARKNERQASLQVKRKIESHLLRKGYSYDMIRNVLEEVDLDRDEDEWGAIVEREGEKAWNRISRKYSGRDLHHRVKQNLYSKGIPMEVIQEFIEMKENEDD</sequence>
<comment type="caution">
    <text evidence="9">The sequence shown here is derived from an EMBL/GenBank/DDBJ whole genome shotgun (WGS) entry which is preliminary data.</text>
</comment>
<feature type="domain" description="RecX second three-helical" evidence="6">
    <location>
        <begin position="108"/>
        <end position="148"/>
    </location>
</feature>
<dbReference type="EMBL" id="JADKPV010000009">
    <property type="protein sequence ID" value="MBF4502195.1"/>
    <property type="molecule type" value="Genomic_DNA"/>
</dbReference>
<dbReference type="AlphaFoldDB" id="A0A8J7G4R3"/>
<evidence type="ECO:0000256" key="2">
    <source>
        <dbReference type="ARBA" id="ARBA00009695"/>
    </source>
</evidence>
<evidence type="ECO:0000259" key="7">
    <source>
        <dbReference type="Pfam" id="PF21981"/>
    </source>
</evidence>
<feature type="domain" description="RecX third three-helical" evidence="7">
    <location>
        <begin position="219"/>
        <end position="260"/>
    </location>
</feature>
<organism evidence="9 10">
    <name type="scientific">Savagea serpentis</name>
    <dbReference type="NCBI Taxonomy" id="2785297"/>
    <lineage>
        <taxon>Bacteria</taxon>
        <taxon>Bacillati</taxon>
        <taxon>Bacillota</taxon>
        <taxon>Bacilli</taxon>
        <taxon>Bacillales</taxon>
        <taxon>Caryophanaceae</taxon>
        <taxon>Savagea</taxon>
    </lineage>
</organism>